<evidence type="ECO:0000313" key="2">
    <source>
        <dbReference type="Proteomes" id="UP001456524"/>
    </source>
</evidence>
<protein>
    <submittedName>
        <fullName evidence="1">Uncharacterized protein</fullName>
    </submittedName>
</protein>
<gene>
    <name evidence="1" type="ORF">IWX90DRAFT_78625</name>
</gene>
<comment type="caution">
    <text evidence="1">The sequence shown here is derived from an EMBL/GenBank/DDBJ whole genome shotgun (WGS) entry which is preliminary data.</text>
</comment>
<dbReference type="Proteomes" id="UP001456524">
    <property type="component" value="Unassembled WGS sequence"/>
</dbReference>
<name>A0ABR1XGV5_9PEZI</name>
<organism evidence="1 2">
    <name type="scientific">Phyllosticta citrichinensis</name>
    <dbReference type="NCBI Taxonomy" id="1130410"/>
    <lineage>
        <taxon>Eukaryota</taxon>
        <taxon>Fungi</taxon>
        <taxon>Dikarya</taxon>
        <taxon>Ascomycota</taxon>
        <taxon>Pezizomycotina</taxon>
        <taxon>Dothideomycetes</taxon>
        <taxon>Dothideomycetes incertae sedis</taxon>
        <taxon>Botryosphaeriales</taxon>
        <taxon>Phyllostictaceae</taxon>
        <taxon>Phyllosticta</taxon>
    </lineage>
</organism>
<reference evidence="1 2" key="1">
    <citation type="journal article" date="2022" name="G3 (Bethesda)">
        <title>Enemy or ally: a genomic approach to elucidate the lifestyle of Phyllosticta citrichinaensis.</title>
        <authorList>
            <person name="Buijs V.A."/>
            <person name="Groenewald J.Z."/>
            <person name="Haridas S."/>
            <person name="LaButti K.M."/>
            <person name="Lipzen A."/>
            <person name="Martin F.M."/>
            <person name="Barry K."/>
            <person name="Grigoriev I.V."/>
            <person name="Crous P.W."/>
            <person name="Seidl M.F."/>
        </authorList>
    </citation>
    <scope>NUCLEOTIDE SEQUENCE [LARGE SCALE GENOMIC DNA]</scope>
    <source>
        <strain evidence="1 2">CBS 129764</strain>
    </source>
</reference>
<proteinExistence type="predicted"/>
<dbReference type="EMBL" id="JBBWUH010000012">
    <property type="protein sequence ID" value="KAK8153783.1"/>
    <property type="molecule type" value="Genomic_DNA"/>
</dbReference>
<evidence type="ECO:0000313" key="1">
    <source>
        <dbReference type="EMBL" id="KAK8153783.1"/>
    </source>
</evidence>
<sequence>MKFLPAAEAGWDFSDNSNPNELDFDKGTRYTAAYIHFFRFNSLPPSSVQAIARPGINQLSHEYKLHAKHCERLAKRLRKKMWGLPAEGTIIEDWPFLPKFVLGLVTVYNSRVVLQNLRRQYIMAAQTPDEGSALETVARMDRQRWIEERFEQQKKQAVTSLSKSIQDLMNSGGAAGADPALRTEQEKLPLQKELNRFQFLLKMREDGNLDESNRIDEVTGEAPQSGVVPAPTLFYSELSPSQRIKKWRNLFDLDFAASIYWAVKISNNVC</sequence>
<keyword evidence="2" id="KW-1185">Reference proteome</keyword>
<accession>A0ABR1XGV5</accession>